<dbReference type="Proteomes" id="UP000077755">
    <property type="component" value="Chromosome 2"/>
</dbReference>
<dbReference type="InterPro" id="IPR053063">
    <property type="entry name" value="PWWP_domain_containing_PDP"/>
</dbReference>
<evidence type="ECO:0000313" key="1">
    <source>
        <dbReference type="EMBL" id="WOG88057.1"/>
    </source>
</evidence>
<reference evidence="1" key="1">
    <citation type="journal article" date="2016" name="Nat. Genet.">
        <title>A high-quality carrot genome assembly provides new insights into carotenoid accumulation and asterid genome evolution.</title>
        <authorList>
            <person name="Iorizzo M."/>
            <person name="Ellison S."/>
            <person name="Senalik D."/>
            <person name="Zeng P."/>
            <person name="Satapoomin P."/>
            <person name="Huang J."/>
            <person name="Bowman M."/>
            <person name="Iovene M."/>
            <person name="Sanseverino W."/>
            <person name="Cavagnaro P."/>
            <person name="Yildiz M."/>
            <person name="Macko-Podgorni A."/>
            <person name="Moranska E."/>
            <person name="Grzebelus E."/>
            <person name="Grzebelus D."/>
            <person name="Ashrafi H."/>
            <person name="Zheng Z."/>
            <person name="Cheng S."/>
            <person name="Spooner D."/>
            <person name="Van Deynze A."/>
            <person name="Simon P."/>
        </authorList>
    </citation>
    <scope>NUCLEOTIDE SEQUENCE</scope>
    <source>
        <tissue evidence="1">Leaf</tissue>
    </source>
</reference>
<organism evidence="1 2">
    <name type="scientific">Daucus carota subsp. sativus</name>
    <name type="common">Carrot</name>
    <dbReference type="NCBI Taxonomy" id="79200"/>
    <lineage>
        <taxon>Eukaryota</taxon>
        <taxon>Viridiplantae</taxon>
        <taxon>Streptophyta</taxon>
        <taxon>Embryophyta</taxon>
        <taxon>Tracheophyta</taxon>
        <taxon>Spermatophyta</taxon>
        <taxon>Magnoliopsida</taxon>
        <taxon>eudicotyledons</taxon>
        <taxon>Gunneridae</taxon>
        <taxon>Pentapetalae</taxon>
        <taxon>asterids</taxon>
        <taxon>campanulids</taxon>
        <taxon>Apiales</taxon>
        <taxon>Apiaceae</taxon>
        <taxon>Apioideae</taxon>
        <taxon>Scandiceae</taxon>
        <taxon>Daucinae</taxon>
        <taxon>Daucus</taxon>
        <taxon>Daucus sect. Daucus</taxon>
    </lineage>
</organism>
<evidence type="ECO:0000313" key="2">
    <source>
        <dbReference type="Proteomes" id="UP000077755"/>
    </source>
</evidence>
<dbReference type="PANTHER" id="PTHR42851:SF4">
    <property type="entry name" value="PWWP DOMAIN-CONTAINING PROTEIN"/>
    <property type="match status" value="1"/>
</dbReference>
<keyword evidence="2" id="KW-1185">Reference proteome</keyword>
<accession>A0A166DSR3</accession>
<name>A0A166DSR3_DAUCS</name>
<reference evidence="1" key="2">
    <citation type="submission" date="2022-03" db="EMBL/GenBank/DDBJ databases">
        <title>Draft title - Genomic analysis of global carrot germplasm unveils the trajectory of domestication and the origin of high carotenoid orange carrot.</title>
        <authorList>
            <person name="Iorizzo M."/>
            <person name="Ellison S."/>
            <person name="Senalik D."/>
            <person name="Macko-Podgorni A."/>
            <person name="Grzebelus D."/>
            <person name="Bostan H."/>
            <person name="Rolling W."/>
            <person name="Curaba J."/>
            <person name="Simon P."/>
        </authorList>
    </citation>
    <scope>NUCLEOTIDE SEQUENCE</scope>
    <source>
        <tissue evidence="1">Leaf</tissue>
    </source>
</reference>
<dbReference type="Gramene" id="KZN05629">
    <property type="protein sequence ID" value="KZN05629"/>
    <property type="gene ID" value="DCAR_006466"/>
</dbReference>
<protein>
    <submittedName>
        <fullName evidence="1">Uncharacterized protein</fullName>
    </submittedName>
</protein>
<sequence>MGEPGGLGSVSRVLDSGESGFEGNSGFGADEIMVEIVGSDVIVDGDGGNEMSWGDGGVFGFEGNVGGADFVDEGVGVEDYGVTEDVVFLENVGVERRDAVMASGNENRLGGREEVRGNGGKGCEMMTLSEALSCGSEISGGNFVVAAGLSSGETEVIREKRDCGLSGDKMVESCDGLALQMGFMNKDASSNASTGYGFRSNSDMEISMEVKDRGLNGRDQVAHDIAFDAESTCLETVQSTSVETDTGATCVNSKYGDHQTEAVARMNEMLSEKNKAPQSNINSPEDFEFDNTYDSYWTDIIVLNYDKDQILYRGQNGEAENPLMANEADEEQMCDAAQYGEARSQLVPSEADKPVKSGRKFWKPFSRGKQVMVSDKPVEDHADVRSPDCTPTELILKFSEGKFVPSEIDLNKIFRRFGPLMEHETEIDMENSCAKVVYKRCSDAKVALSSAGLFNIFGPMLVSFELSSVPSASFKTLPAATVYDREDAS</sequence>
<dbReference type="PANTHER" id="PTHR42851">
    <property type="entry name" value="ALDOLASE-RELATED"/>
    <property type="match status" value="1"/>
</dbReference>
<dbReference type="EMBL" id="CP093344">
    <property type="protein sequence ID" value="WOG88057.1"/>
    <property type="molecule type" value="Genomic_DNA"/>
</dbReference>
<dbReference type="AlphaFoldDB" id="A0A166DSR3"/>
<gene>
    <name evidence="1" type="ORF">DCAR_0207290</name>
</gene>
<proteinExistence type="predicted"/>